<dbReference type="PIRSF" id="PIRSF034110">
    <property type="entry name" value="DUF1203"/>
    <property type="match status" value="1"/>
</dbReference>
<gene>
    <name evidence="1" type="ORF">ISS99_04185</name>
</gene>
<comment type="caution">
    <text evidence="1">The sequence shown here is derived from an EMBL/GenBank/DDBJ whole genome shotgun (WGS) entry which is preliminary data.</text>
</comment>
<reference evidence="1" key="1">
    <citation type="submission" date="2020-10" db="EMBL/GenBank/DDBJ databases">
        <title>Phylogeny of dyella-like bacteria.</title>
        <authorList>
            <person name="Fu J."/>
        </authorList>
    </citation>
    <scope>NUCLEOTIDE SEQUENCE</scope>
    <source>
        <strain evidence="1">DHON07</strain>
    </source>
</reference>
<protein>
    <submittedName>
        <fullName evidence="1">DUF1203 domain-containing protein</fullName>
    </submittedName>
</protein>
<sequence length="157" mass="17814">MSFRISGLSPEPFRHLFGLADEALKAHGAIRYVVDKSPGYPERIELRDASVDDTVLLVNYAHLPVNNPYNSRYAIYIREGAQEACSVVDEVPDVLRRRIIALRAFDKDNMLIHADLATGDEIEVLVERLFSDQRAVYLHAHNAKYGCYLARIDRVAE</sequence>
<dbReference type="Proteomes" id="UP001430193">
    <property type="component" value="Unassembled WGS sequence"/>
</dbReference>
<dbReference type="Pfam" id="PF06718">
    <property type="entry name" value="DUF1203"/>
    <property type="match status" value="1"/>
</dbReference>
<evidence type="ECO:0000313" key="2">
    <source>
        <dbReference type="Proteomes" id="UP001430193"/>
    </source>
</evidence>
<organism evidence="1 2">
    <name type="scientific">Dyella mobilis</name>
    <dbReference type="NCBI Taxonomy" id="1849582"/>
    <lineage>
        <taxon>Bacteria</taxon>
        <taxon>Pseudomonadati</taxon>
        <taxon>Pseudomonadota</taxon>
        <taxon>Gammaproteobacteria</taxon>
        <taxon>Lysobacterales</taxon>
        <taxon>Rhodanobacteraceae</taxon>
        <taxon>Dyella</taxon>
    </lineage>
</organism>
<keyword evidence="2" id="KW-1185">Reference proteome</keyword>
<proteinExistence type="predicted"/>
<evidence type="ECO:0000313" key="1">
    <source>
        <dbReference type="EMBL" id="MBM7128715.1"/>
    </source>
</evidence>
<accession>A0ABS2KBZ9</accession>
<dbReference type="InterPro" id="IPR009593">
    <property type="entry name" value="DUF1203"/>
</dbReference>
<dbReference type="EMBL" id="JADIKF010000035">
    <property type="protein sequence ID" value="MBM7128715.1"/>
    <property type="molecule type" value="Genomic_DNA"/>
</dbReference>
<dbReference type="RefSeq" id="WP_204630335.1">
    <property type="nucleotide sequence ID" value="NZ_BSOC01000006.1"/>
</dbReference>
<name>A0ABS2KBZ9_9GAMM</name>